<evidence type="ECO:0000313" key="7">
    <source>
        <dbReference type="EMBL" id="CAB4905656.1"/>
    </source>
</evidence>
<evidence type="ECO:0000256" key="5">
    <source>
        <dbReference type="ARBA" id="ARBA00023136"/>
    </source>
</evidence>
<evidence type="ECO:0000256" key="3">
    <source>
        <dbReference type="ARBA" id="ARBA00022692"/>
    </source>
</evidence>
<sequence length="274" mass="29349">MAMKLEFFSHSQILAPFFFLIGLQLRNETTHIKQILLPSFAAVGGMIFPALIFISLNSDPKIQTGWPLVMPTDIALVMLVLLALGKGVRVELKTFLLALAVADDLLSILVLAGKYSGALKISEVVASIGAVLLGAVLGKVWFERVFVNFVNLVILPLYVFANIYPAISEGFEFNSTLGNSIIISRLVGKVIGITLFALIGSKILKQQLTITKSELVAGSTFAGMGLAVSIMIANLSYDSALLLNQSKEGLLLAAVISGVVGSAILMISKRRNLN</sequence>
<dbReference type="InterPro" id="IPR004670">
    <property type="entry name" value="NhaA"/>
</dbReference>
<dbReference type="Gene3D" id="1.20.1530.10">
    <property type="entry name" value="Na+/H+ antiporter like domain"/>
    <property type="match status" value="2"/>
</dbReference>
<dbReference type="EMBL" id="CAFBMP010000027">
    <property type="protein sequence ID" value="CAB4905656.1"/>
    <property type="molecule type" value="Genomic_DNA"/>
</dbReference>
<feature type="transmembrane region" description="Helical" evidence="6">
    <location>
        <begin position="249"/>
        <end position="268"/>
    </location>
</feature>
<feature type="transmembrane region" description="Helical" evidence="6">
    <location>
        <begin position="35"/>
        <end position="56"/>
    </location>
</feature>
<keyword evidence="5 6" id="KW-0472">Membrane</keyword>
<keyword evidence="2" id="KW-1003">Cell membrane</keyword>
<dbReference type="AlphaFoldDB" id="A0A6J7GFA1"/>
<dbReference type="GO" id="GO:0006885">
    <property type="term" value="P:regulation of pH"/>
    <property type="evidence" value="ECO:0007669"/>
    <property type="project" value="InterPro"/>
</dbReference>
<feature type="transmembrane region" description="Helical" evidence="6">
    <location>
        <begin position="124"/>
        <end position="142"/>
    </location>
</feature>
<feature type="transmembrane region" description="Helical" evidence="6">
    <location>
        <begin position="149"/>
        <end position="167"/>
    </location>
</feature>
<dbReference type="Pfam" id="PF06965">
    <property type="entry name" value="Na_H_antiport_1"/>
    <property type="match status" value="1"/>
</dbReference>
<dbReference type="GO" id="GO:0005886">
    <property type="term" value="C:plasma membrane"/>
    <property type="evidence" value="ECO:0007669"/>
    <property type="project" value="UniProtKB-SubCell"/>
</dbReference>
<keyword evidence="3 6" id="KW-0812">Transmembrane</keyword>
<feature type="transmembrane region" description="Helical" evidence="6">
    <location>
        <begin position="95"/>
        <end position="112"/>
    </location>
</feature>
<dbReference type="GO" id="GO:0015385">
    <property type="term" value="F:sodium:proton antiporter activity"/>
    <property type="evidence" value="ECO:0007669"/>
    <property type="project" value="TreeGrafter"/>
</dbReference>
<protein>
    <submittedName>
        <fullName evidence="7">Unannotated protein</fullName>
    </submittedName>
</protein>
<evidence type="ECO:0000256" key="6">
    <source>
        <dbReference type="SAM" id="Phobius"/>
    </source>
</evidence>
<feature type="transmembrane region" description="Helical" evidence="6">
    <location>
        <begin position="182"/>
        <end position="204"/>
    </location>
</feature>
<reference evidence="7" key="1">
    <citation type="submission" date="2020-05" db="EMBL/GenBank/DDBJ databases">
        <authorList>
            <person name="Chiriac C."/>
            <person name="Salcher M."/>
            <person name="Ghai R."/>
            <person name="Kavagutti S V."/>
        </authorList>
    </citation>
    <scope>NUCLEOTIDE SEQUENCE</scope>
</reference>
<gene>
    <name evidence="7" type="ORF">UFOPK3608_00606</name>
</gene>
<organism evidence="7">
    <name type="scientific">freshwater metagenome</name>
    <dbReference type="NCBI Taxonomy" id="449393"/>
    <lineage>
        <taxon>unclassified sequences</taxon>
        <taxon>metagenomes</taxon>
        <taxon>ecological metagenomes</taxon>
    </lineage>
</organism>
<evidence type="ECO:0000256" key="1">
    <source>
        <dbReference type="ARBA" id="ARBA00004429"/>
    </source>
</evidence>
<dbReference type="PANTHER" id="PTHR30341">
    <property type="entry name" value="SODIUM ION/PROTON ANTIPORTER NHAA-RELATED"/>
    <property type="match status" value="1"/>
</dbReference>
<evidence type="ECO:0000256" key="4">
    <source>
        <dbReference type="ARBA" id="ARBA00022989"/>
    </source>
</evidence>
<comment type="subcellular location">
    <subcellularLocation>
        <location evidence="1">Cell inner membrane</location>
        <topology evidence="1">Multi-pass membrane protein</topology>
    </subcellularLocation>
</comment>
<evidence type="ECO:0000256" key="2">
    <source>
        <dbReference type="ARBA" id="ARBA00022475"/>
    </source>
</evidence>
<feature type="transmembrane region" description="Helical" evidence="6">
    <location>
        <begin position="216"/>
        <end position="237"/>
    </location>
</feature>
<feature type="transmembrane region" description="Helical" evidence="6">
    <location>
        <begin position="68"/>
        <end position="88"/>
    </location>
</feature>
<name>A0A6J7GFA1_9ZZZZ</name>
<keyword evidence="4 6" id="KW-1133">Transmembrane helix</keyword>
<proteinExistence type="predicted"/>
<dbReference type="PANTHER" id="PTHR30341:SF0">
    <property type="entry name" value="NA(+)_H(+) ANTIPORTER NHAA"/>
    <property type="match status" value="1"/>
</dbReference>
<dbReference type="InterPro" id="IPR023171">
    <property type="entry name" value="Na/H_antiporter_dom_sf"/>
</dbReference>
<accession>A0A6J7GFA1</accession>